<evidence type="ECO:0000256" key="1">
    <source>
        <dbReference type="SAM" id="SignalP"/>
    </source>
</evidence>
<name>A0AAN6PBZ5_9PEZI</name>
<keyword evidence="3" id="KW-1185">Reference proteome</keyword>
<dbReference type="AlphaFoldDB" id="A0AAN6PBZ5"/>
<sequence length="488" mass="51905">MRLLLAAALAAVLVSAQAPSAGCTAKSFSIPSWLIQDVKHAEGVISFGLSNRATNYTASLACETKKTGLNACAIQGTPSSNDTLEASVEISGDPTTFHLKQSWTCDDRGKALTFTAVGSTSAASNYTSPLLVKGSLTSPVAITPAYPEGPKGHDSPGCTARSEKPYWTLSSVHYTDEPGDGEGTLPFQNFNVIVTNPANDYQASCMPGGSFGGPPSLTRLTCAGYEFQSSLVGQYPILTSASFDPATGTFSLNQTWFCDDTDAAKPLQITATGTTPLPFECNTTPAPQNQTNRYCTTFPASIPFLGTLEGTAVTLRPYALEDPSPQSTRGDGCTLTSIFDPRWQFSHFQVNQESGVTFEIILTAADRGFQYPIPVYQGAALKGEEGWYECEIGADGGNGLPLWPYKCSFRYDGGNKEEEGGRGLVVRAEWECRDLDGGHPVKFSGVTTTTVNSTLTCETVDGQSQCTTADPGYTWVAPISNVTWGKSD</sequence>
<protein>
    <recommendedName>
        <fullName evidence="4">Ig-like domain-containing protein</fullName>
    </recommendedName>
</protein>
<keyword evidence="1" id="KW-0732">Signal</keyword>
<dbReference type="Proteomes" id="UP001303115">
    <property type="component" value="Unassembled WGS sequence"/>
</dbReference>
<comment type="caution">
    <text evidence="2">The sequence shown here is derived from an EMBL/GenBank/DDBJ whole genome shotgun (WGS) entry which is preliminary data.</text>
</comment>
<evidence type="ECO:0008006" key="4">
    <source>
        <dbReference type="Google" id="ProtNLM"/>
    </source>
</evidence>
<feature type="signal peptide" evidence="1">
    <location>
        <begin position="1"/>
        <end position="16"/>
    </location>
</feature>
<evidence type="ECO:0000313" key="3">
    <source>
        <dbReference type="Proteomes" id="UP001303115"/>
    </source>
</evidence>
<reference evidence="3" key="1">
    <citation type="journal article" date="2023" name="Mol. Phylogenet. Evol.">
        <title>Genome-scale phylogeny and comparative genomics of the fungal order Sordariales.</title>
        <authorList>
            <person name="Hensen N."/>
            <person name="Bonometti L."/>
            <person name="Westerberg I."/>
            <person name="Brannstrom I.O."/>
            <person name="Guillou S."/>
            <person name="Cros-Aarteil S."/>
            <person name="Calhoun S."/>
            <person name="Haridas S."/>
            <person name="Kuo A."/>
            <person name="Mondo S."/>
            <person name="Pangilinan J."/>
            <person name="Riley R."/>
            <person name="LaButti K."/>
            <person name="Andreopoulos B."/>
            <person name="Lipzen A."/>
            <person name="Chen C."/>
            <person name="Yan M."/>
            <person name="Daum C."/>
            <person name="Ng V."/>
            <person name="Clum A."/>
            <person name="Steindorff A."/>
            <person name="Ohm R.A."/>
            <person name="Martin F."/>
            <person name="Silar P."/>
            <person name="Natvig D.O."/>
            <person name="Lalanne C."/>
            <person name="Gautier V."/>
            <person name="Ament-Velasquez S.L."/>
            <person name="Kruys A."/>
            <person name="Hutchinson M.I."/>
            <person name="Powell A.J."/>
            <person name="Barry K."/>
            <person name="Miller A.N."/>
            <person name="Grigoriev I.V."/>
            <person name="Debuchy R."/>
            <person name="Gladieux P."/>
            <person name="Hiltunen Thoren M."/>
            <person name="Johannesson H."/>
        </authorList>
    </citation>
    <scope>NUCLEOTIDE SEQUENCE [LARGE SCALE GENOMIC DNA]</scope>
    <source>
        <strain evidence="3">CBS 284.82</strain>
    </source>
</reference>
<gene>
    <name evidence="2" type="ORF">C8A01DRAFT_48219</name>
</gene>
<proteinExistence type="predicted"/>
<evidence type="ECO:0000313" key="2">
    <source>
        <dbReference type="EMBL" id="KAK4038162.1"/>
    </source>
</evidence>
<accession>A0AAN6PBZ5</accession>
<feature type="chain" id="PRO_5042906369" description="Ig-like domain-containing protein" evidence="1">
    <location>
        <begin position="17"/>
        <end position="488"/>
    </location>
</feature>
<dbReference type="EMBL" id="MU854438">
    <property type="protein sequence ID" value="KAK4038162.1"/>
    <property type="molecule type" value="Genomic_DNA"/>
</dbReference>
<organism evidence="2 3">
    <name type="scientific">Parachaetomium inaequale</name>
    <dbReference type="NCBI Taxonomy" id="2588326"/>
    <lineage>
        <taxon>Eukaryota</taxon>
        <taxon>Fungi</taxon>
        <taxon>Dikarya</taxon>
        <taxon>Ascomycota</taxon>
        <taxon>Pezizomycotina</taxon>
        <taxon>Sordariomycetes</taxon>
        <taxon>Sordariomycetidae</taxon>
        <taxon>Sordariales</taxon>
        <taxon>Chaetomiaceae</taxon>
        <taxon>Parachaetomium</taxon>
    </lineage>
</organism>